<evidence type="ECO:0000256" key="1">
    <source>
        <dbReference type="SAM" id="MobiDB-lite"/>
    </source>
</evidence>
<keyword evidence="3" id="KW-1185">Reference proteome</keyword>
<dbReference type="AlphaFoldDB" id="A0AAW0SER1"/>
<feature type="region of interest" description="Disordered" evidence="1">
    <location>
        <begin position="35"/>
        <end position="125"/>
    </location>
</feature>
<comment type="caution">
    <text evidence="2">The sequence shown here is derived from an EMBL/GenBank/DDBJ whole genome shotgun (WGS) entry which is preliminary data.</text>
</comment>
<reference evidence="2 3" key="1">
    <citation type="submission" date="2023-03" db="EMBL/GenBank/DDBJ databases">
        <title>High-quality genome of Scylla paramamosain provides insights in environmental adaptation.</title>
        <authorList>
            <person name="Zhang L."/>
        </authorList>
    </citation>
    <scope>NUCLEOTIDE SEQUENCE [LARGE SCALE GENOMIC DNA]</scope>
    <source>
        <strain evidence="2">LZ_2023a</strain>
        <tissue evidence="2">Muscle</tissue>
    </source>
</reference>
<dbReference type="EMBL" id="JARAKH010001179">
    <property type="protein sequence ID" value="KAK8373389.1"/>
    <property type="molecule type" value="Genomic_DNA"/>
</dbReference>
<name>A0AAW0SER1_SCYPA</name>
<proteinExistence type="predicted"/>
<evidence type="ECO:0000313" key="2">
    <source>
        <dbReference type="EMBL" id="KAK8373389.1"/>
    </source>
</evidence>
<evidence type="ECO:0000313" key="3">
    <source>
        <dbReference type="Proteomes" id="UP001487740"/>
    </source>
</evidence>
<feature type="non-terminal residue" evidence="2">
    <location>
        <position position="125"/>
    </location>
</feature>
<sequence>MLCVIRVEMLGGLPLSEQWQGQRVLSPAAVFDDDPGIMSEAETSSTGFCREGGGETASLSPSPAPSSKTLDARSFESDANSSSWDDDPGIMSKAETFSTGRSRNVKPRTSLPIVHTPSKTLERPL</sequence>
<feature type="compositionally biased region" description="Low complexity" evidence="1">
    <location>
        <begin position="57"/>
        <end position="67"/>
    </location>
</feature>
<dbReference type="Proteomes" id="UP001487740">
    <property type="component" value="Unassembled WGS sequence"/>
</dbReference>
<gene>
    <name evidence="2" type="ORF">O3P69_014121</name>
</gene>
<organism evidence="2 3">
    <name type="scientific">Scylla paramamosain</name>
    <name type="common">Mud crab</name>
    <dbReference type="NCBI Taxonomy" id="85552"/>
    <lineage>
        <taxon>Eukaryota</taxon>
        <taxon>Metazoa</taxon>
        <taxon>Ecdysozoa</taxon>
        <taxon>Arthropoda</taxon>
        <taxon>Crustacea</taxon>
        <taxon>Multicrustacea</taxon>
        <taxon>Malacostraca</taxon>
        <taxon>Eumalacostraca</taxon>
        <taxon>Eucarida</taxon>
        <taxon>Decapoda</taxon>
        <taxon>Pleocyemata</taxon>
        <taxon>Brachyura</taxon>
        <taxon>Eubrachyura</taxon>
        <taxon>Portunoidea</taxon>
        <taxon>Portunidae</taxon>
        <taxon>Portuninae</taxon>
        <taxon>Scylla</taxon>
    </lineage>
</organism>
<accession>A0AAW0SER1</accession>
<protein>
    <submittedName>
        <fullName evidence="2">Uncharacterized protein</fullName>
    </submittedName>
</protein>